<keyword evidence="1" id="KW-1133">Transmembrane helix</keyword>
<evidence type="ECO:0008006" key="3">
    <source>
        <dbReference type="Google" id="ProtNLM"/>
    </source>
</evidence>
<gene>
    <name evidence="2" type="ORF">ABXS70_19130</name>
</gene>
<dbReference type="EMBL" id="CP159992">
    <property type="protein sequence ID" value="XCP93333.1"/>
    <property type="molecule type" value="Genomic_DNA"/>
</dbReference>
<dbReference type="AlphaFoldDB" id="A0AAU8N8C9"/>
<reference evidence="2" key="1">
    <citation type="submission" date="2024-05" db="EMBL/GenBank/DDBJ databases">
        <title>Draft genome assemblies of 36 bacteria isolated from hibernating arctic ground squirrels.</title>
        <authorList>
            <person name="McKee H."/>
            <person name="Mullen L."/>
            <person name="Drown D.M."/>
            <person name="Duddleston K.N."/>
        </authorList>
    </citation>
    <scope>NUCLEOTIDE SEQUENCE</scope>
    <source>
        <strain evidence="2">AN1007</strain>
    </source>
</reference>
<protein>
    <recommendedName>
        <fullName evidence="3">DUF1440 domain-containing protein</fullName>
    </recommendedName>
</protein>
<feature type="transmembrane region" description="Helical" evidence="1">
    <location>
        <begin position="67"/>
        <end position="87"/>
    </location>
</feature>
<name>A0AAU8N8C9_9BACL</name>
<keyword evidence="1" id="KW-0472">Membrane</keyword>
<feature type="transmembrane region" description="Helical" evidence="1">
    <location>
        <begin position="16"/>
        <end position="36"/>
    </location>
</feature>
<keyword evidence="1" id="KW-0812">Transmembrane</keyword>
<feature type="transmembrane region" description="Helical" evidence="1">
    <location>
        <begin position="128"/>
        <end position="149"/>
    </location>
</feature>
<proteinExistence type="predicted"/>
<dbReference type="RefSeq" id="WP_342554740.1">
    <property type="nucleotide sequence ID" value="NZ_CP159992.1"/>
</dbReference>
<evidence type="ECO:0000313" key="2">
    <source>
        <dbReference type="EMBL" id="XCP93333.1"/>
    </source>
</evidence>
<organism evidence="2">
    <name type="scientific">Paenibacillus sp. AN1007</name>
    <dbReference type="NCBI Taxonomy" id="3151385"/>
    <lineage>
        <taxon>Bacteria</taxon>
        <taxon>Bacillati</taxon>
        <taxon>Bacillota</taxon>
        <taxon>Bacilli</taxon>
        <taxon>Bacillales</taxon>
        <taxon>Paenibacillaceae</taxon>
        <taxon>Paenibacillus</taxon>
    </lineage>
</organism>
<feature type="transmembrane region" description="Helical" evidence="1">
    <location>
        <begin position="99"/>
        <end position="116"/>
    </location>
</feature>
<evidence type="ECO:0000256" key="1">
    <source>
        <dbReference type="SAM" id="Phobius"/>
    </source>
</evidence>
<sequence length="159" mass="17325">MSDTAQHPSNASKSSLPWLSGIVTGFVSGFVLGFFLKAVQALTGENVYTLLLNIDFMPGLPPRLPEWIEFALHLAVSAAIGVFYMWWIKRSGHPICRGIILGGVSSLLYIPLSPLSPRVPDLNDMGAILYWAAGHLLFGAVLGLCGKYVQAKKRHPVHQ</sequence>
<accession>A0AAU8N8C9</accession>